<feature type="domain" description="Glucose/Sorbosone dehydrogenase" evidence="1">
    <location>
        <begin position="58"/>
        <end position="349"/>
    </location>
</feature>
<sequence>MSFIKKRGYLLLGRIGSIFLTLVLLLSGCSFFEKKQTQEPDRDAVDVQQEVEVLAENLSVPWSIDRVNQTFYISERTGSIVKITNRKIERQRVHLEKPLAEAAEAGLLGFVLDPQFSENHKAYAYYTYRDEKKGQFNRVVVLRTNGNEWTEAAILLDRIPSAAYHHGGRLKIGPDRKLYITTGDATEPDLAQNVKSLNGKVLRMNLDGSIPADNPFPGSSVFSYGHRNPQGLAWLGSRLYASEHGQSAHDEINMIKSGMNYGWPVIQGQAKKAGMVTPLFQSGEKTWAPSGMAASNGKLYVAALRGNAVFRFDLARMRMKPVITGLGRIRDIFVDGEYLYFISNNTDGRGNPDETDDKLYRVLLKNGN</sequence>
<dbReference type="EMBL" id="JAESWB010000181">
    <property type="protein sequence ID" value="MBL4953215.1"/>
    <property type="molecule type" value="Genomic_DNA"/>
</dbReference>
<dbReference type="Gene3D" id="2.120.10.30">
    <property type="entry name" value="TolB, C-terminal domain"/>
    <property type="match status" value="1"/>
</dbReference>
<protein>
    <submittedName>
        <fullName evidence="2">Sorbosone dehydrogenase family protein</fullName>
    </submittedName>
</protein>
<dbReference type="Pfam" id="PF07995">
    <property type="entry name" value="GSDH"/>
    <property type="match status" value="1"/>
</dbReference>
<comment type="caution">
    <text evidence="2">The sequence shown here is derived from an EMBL/GenBank/DDBJ whole genome shotgun (WGS) entry which is preliminary data.</text>
</comment>
<proteinExistence type="predicted"/>
<gene>
    <name evidence="2" type="ORF">JK635_13450</name>
</gene>
<dbReference type="SUPFAM" id="SSF50952">
    <property type="entry name" value="Soluble quinoprotein glucose dehydrogenase"/>
    <property type="match status" value="1"/>
</dbReference>
<dbReference type="InterPro" id="IPR011041">
    <property type="entry name" value="Quinoprot_gluc/sorb_DH_b-prop"/>
</dbReference>
<dbReference type="InterPro" id="IPR011042">
    <property type="entry name" value="6-blade_b-propeller_TolB-like"/>
</dbReference>
<dbReference type="InterPro" id="IPR012938">
    <property type="entry name" value="Glc/Sorbosone_DH"/>
</dbReference>
<dbReference type="PANTHER" id="PTHR19328">
    <property type="entry name" value="HEDGEHOG-INTERACTING PROTEIN"/>
    <property type="match status" value="1"/>
</dbReference>
<organism evidence="2 3">
    <name type="scientific">Neobacillus paridis</name>
    <dbReference type="NCBI Taxonomy" id="2803862"/>
    <lineage>
        <taxon>Bacteria</taxon>
        <taxon>Bacillati</taxon>
        <taxon>Bacillota</taxon>
        <taxon>Bacilli</taxon>
        <taxon>Bacillales</taxon>
        <taxon>Bacillaceae</taxon>
        <taxon>Neobacillus</taxon>
    </lineage>
</organism>
<dbReference type="PROSITE" id="PS51257">
    <property type="entry name" value="PROKAR_LIPOPROTEIN"/>
    <property type="match status" value="1"/>
</dbReference>
<evidence type="ECO:0000313" key="3">
    <source>
        <dbReference type="Proteomes" id="UP000623967"/>
    </source>
</evidence>
<accession>A0ABS1TPF4</accession>
<keyword evidence="3" id="KW-1185">Reference proteome</keyword>
<name>A0ABS1TPF4_9BACI</name>
<dbReference type="Proteomes" id="UP000623967">
    <property type="component" value="Unassembled WGS sequence"/>
</dbReference>
<evidence type="ECO:0000313" key="2">
    <source>
        <dbReference type="EMBL" id="MBL4953215.1"/>
    </source>
</evidence>
<dbReference type="PANTHER" id="PTHR19328:SF13">
    <property type="entry name" value="HIPL1 PROTEIN"/>
    <property type="match status" value="1"/>
</dbReference>
<reference evidence="2 3" key="1">
    <citation type="submission" date="2021-01" db="EMBL/GenBank/DDBJ databases">
        <title>Genome public.</title>
        <authorList>
            <person name="Liu C."/>
            <person name="Sun Q."/>
        </authorList>
    </citation>
    <scope>NUCLEOTIDE SEQUENCE [LARGE SCALE GENOMIC DNA]</scope>
    <source>
        <strain evidence="2 3">YIM B02564</strain>
    </source>
</reference>
<evidence type="ECO:0000259" key="1">
    <source>
        <dbReference type="Pfam" id="PF07995"/>
    </source>
</evidence>